<protein>
    <submittedName>
        <fullName evidence="1">Uncharacterized protein</fullName>
    </submittedName>
</protein>
<keyword evidence="2" id="KW-1185">Reference proteome</keyword>
<proteinExistence type="predicted"/>
<organism evidence="1 2">
    <name type="scientific">Neofusicoccum parvum</name>
    <dbReference type="NCBI Taxonomy" id="310453"/>
    <lineage>
        <taxon>Eukaryota</taxon>
        <taxon>Fungi</taxon>
        <taxon>Dikarya</taxon>
        <taxon>Ascomycota</taxon>
        <taxon>Pezizomycotina</taxon>
        <taxon>Dothideomycetes</taxon>
        <taxon>Dothideomycetes incertae sedis</taxon>
        <taxon>Botryosphaeriales</taxon>
        <taxon>Botryosphaeriaceae</taxon>
        <taxon>Neofusicoccum</taxon>
    </lineage>
</organism>
<gene>
    <name evidence="1" type="primary">g2342</name>
    <name evidence="1" type="ORF">NpPPO83_00002342</name>
</gene>
<name>A0ACB5RQ08_9PEZI</name>
<evidence type="ECO:0000313" key="2">
    <source>
        <dbReference type="Proteomes" id="UP001165186"/>
    </source>
</evidence>
<sequence length="390" mass="43260">MDVEAVQRNPRASTFPPTAPPSSNLSTKSQPTSPYWYTCGDGCDGFECKFERKQELPLKPIESLGHGSFGLVRKVESTSNGEILACKEIRWNYDKEKLEAVRKEIGTHRRLSHQHITSVVGSYTVGNSFYGILIQPDADDDLGAYLEQVANNPTLDNIDTLTCSFGCLASGLSYLHERKVKHKDIKPANILIHQGSVLLTDFGLSTDFSDTGQSTSSGPTGFSREWAAPETLELDSPRNTSADIFSLGRVFVETFTVLAGYSLQDFRDFRRATGDTSFSTNITNTITWITKISKSLGDHRREFLATVKSMLSADPQERPRAKTVWCLHGMPGYPLPPGSLDEDEEGPRKKGRVRKLLGRILTRGQNGDREVLDEGLVRVESIPSRLIMRG</sequence>
<dbReference type="EMBL" id="BSXG01000003">
    <property type="protein sequence ID" value="GME22595.1"/>
    <property type="molecule type" value="Genomic_DNA"/>
</dbReference>
<accession>A0ACB5RQ08</accession>
<evidence type="ECO:0000313" key="1">
    <source>
        <dbReference type="EMBL" id="GME22595.1"/>
    </source>
</evidence>
<dbReference type="Proteomes" id="UP001165186">
    <property type="component" value="Unassembled WGS sequence"/>
</dbReference>
<reference evidence="1" key="1">
    <citation type="submission" date="2024-09" db="EMBL/GenBank/DDBJ databases">
        <title>Draft Genome Sequences of Neofusicoccum parvum.</title>
        <authorList>
            <person name="Ashida A."/>
            <person name="Camagna M."/>
            <person name="Tanaka A."/>
            <person name="Takemoto D."/>
        </authorList>
    </citation>
    <scope>NUCLEOTIDE SEQUENCE</scope>
    <source>
        <strain evidence="1">PPO83</strain>
    </source>
</reference>
<comment type="caution">
    <text evidence="1">The sequence shown here is derived from an EMBL/GenBank/DDBJ whole genome shotgun (WGS) entry which is preliminary data.</text>
</comment>